<organism evidence="1 2">
    <name type="scientific">Bacteroides xylanisolvens CL03T12C04</name>
    <dbReference type="NCBI Taxonomy" id="997892"/>
    <lineage>
        <taxon>Bacteria</taxon>
        <taxon>Pseudomonadati</taxon>
        <taxon>Bacteroidota</taxon>
        <taxon>Bacteroidia</taxon>
        <taxon>Bacteroidales</taxon>
        <taxon>Bacteroidaceae</taxon>
        <taxon>Bacteroides</taxon>
    </lineage>
</organism>
<dbReference type="HOGENOM" id="CLU_3388193_0_0_10"/>
<gene>
    <name evidence="1" type="ORF">HMPREF1074_03976</name>
</gene>
<sequence>MENYEKEFIISNSITNVGNDFSSERRKYYEEV</sequence>
<protein>
    <submittedName>
        <fullName evidence="1">Uncharacterized protein</fullName>
    </submittedName>
</protein>
<name>I9JD90_9BACE</name>
<proteinExistence type="predicted"/>
<dbReference type="Proteomes" id="UP000003566">
    <property type="component" value="Unassembled WGS sequence"/>
</dbReference>
<reference evidence="1 2" key="1">
    <citation type="submission" date="2012-02" db="EMBL/GenBank/DDBJ databases">
        <title>The Genome Sequence of Bacteroides xylanisolvens CL03T12C04.</title>
        <authorList>
            <consortium name="The Broad Institute Genome Sequencing Platform"/>
            <person name="Earl A."/>
            <person name="Ward D."/>
            <person name="Feldgarden M."/>
            <person name="Gevers D."/>
            <person name="Zitomersky N.L."/>
            <person name="Coyne M.J."/>
            <person name="Comstock L.E."/>
            <person name="Young S.K."/>
            <person name="Zeng Q."/>
            <person name="Gargeya S."/>
            <person name="Fitzgerald M."/>
            <person name="Haas B."/>
            <person name="Abouelleil A."/>
            <person name="Alvarado L."/>
            <person name="Arachchi H.M."/>
            <person name="Berlin A."/>
            <person name="Chapman S.B."/>
            <person name="Gearin G."/>
            <person name="Goldberg J."/>
            <person name="Griggs A."/>
            <person name="Gujja S."/>
            <person name="Hansen M."/>
            <person name="Heiman D."/>
            <person name="Howarth C."/>
            <person name="Larimer J."/>
            <person name="Lui A."/>
            <person name="MacDonald P.J.P."/>
            <person name="McCowen C."/>
            <person name="Montmayeur A."/>
            <person name="Murphy C."/>
            <person name="Neiman D."/>
            <person name="Pearson M."/>
            <person name="Priest M."/>
            <person name="Roberts A."/>
            <person name="Saif S."/>
            <person name="Shea T."/>
            <person name="Sisk P."/>
            <person name="Stolte C."/>
            <person name="Sykes S."/>
            <person name="Wortman J."/>
            <person name="Nusbaum C."/>
            <person name="Birren B."/>
        </authorList>
    </citation>
    <scope>NUCLEOTIDE SEQUENCE [LARGE SCALE GENOMIC DNA]</scope>
    <source>
        <strain evidence="1 2">CL03T12C04</strain>
    </source>
</reference>
<evidence type="ECO:0000313" key="2">
    <source>
        <dbReference type="Proteomes" id="UP000003566"/>
    </source>
</evidence>
<comment type="caution">
    <text evidence="1">The sequence shown here is derived from an EMBL/GenBank/DDBJ whole genome shotgun (WGS) entry which is preliminary data.</text>
</comment>
<dbReference type="EMBL" id="AGXE01000024">
    <property type="protein sequence ID" value="EIY84644.1"/>
    <property type="molecule type" value="Genomic_DNA"/>
</dbReference>
<evidence type="ECO:0000313" key="1">
    <source>
        <dbReference type="EMBL" id="EIY84644.1"/>
    </source>
</evidence>
<accession>I9JD90</accession>
<dbReference type="AlphaFoldDB" id="I9JD90"/>